<dbReference type="Proteomes" id="UP001151699">
    <property type="component" value="Chromosome B"/>
</dbReference>
<sequence>MSDETPTSTTGTKVLRNVNFPPTTYEDLIAAGNGSRRGSKFFQRPRSLSVWSDISRNSVKLDERQVA</sequence>
<keyword evidence="2" id="KW-1185">Reference proteome</keyword>
<dbReference type="AlphaFoldDB" id="A0A9Q0S2G0"/>
<protein>
    <submittedName>
        <fullName evidence="1">Uncharacterized protein</fullName>
    </submittedName>
</protein>
<organism evidence="1 2">
    <name type="scientific">Pseudolycoriella hygida</name>
    <dbReference type="NCBI Taxonomy" id="35572"/>
    <lineage>
        <taxon>Eukaryota</taxon>
        <taxon>Metazoa</taxon>
        <taxon>Ecdysozoa</taxon>
        <taxon>Arthropoda</taxon>
        <taxon>Hexapoda</taxon>
        <taxon>Insecta</taxon>
        <taxon>Pterygota</taxon>
        <taxon>Neoptera</taxon>
        <taxon>Endopterygota</taxon>
        <taxon>Diptera</taxon>
        <taxon>Nematocera</taxon>
        <taxon>Sciaroidea</taxon>
        <taxon>Sciaridae</taxon>
        <taxon>Pseudolycoriella</taxon>
    </lineage>
</organism>
<comment type="caution">
    <text evidence="1">The sequence shown here is derived from an EMBL/GenBank/DDBJ whole genome shotgun (WGS) entry which is preliminary data.</text>
</comment>
<proteinExistence type="predicted"/>
<dbReference type="EMBL" id="WJQU01000002">
    <property type="protein sequence ID" value="KAJ6641533.1"/>
    <property type="molecule type" value="Genomic_DNA"/>
</dbReference>
<gene>
    <name evidence="1" type="ORF">Bhyg_06472</name>
</gene>
<dbReference type="OrthoDB" id="6703982at2759"/>
<evidence type="ECO:0000313" key="1">
    <source>
        <dbReference type="EMBL" id="KAJ6641533.1"/>
    </source>
</evidence>
<evidence type="ECO:0000313" key="2">
    <source>
        <dbReference type="Proteomes" id="UP001151699"/>
    </source>
</evidence>
<accession>A0A9Q0S2G0</accession>
<reference evidence="1" key="1">
    <citation type="submission" date="2022-07" db="EMBL/GenBank/DDBJ databases">
        <authorList>
            <person name="Trinca V."/>
            <person name="Uliana J.V.C."/>
            <person name="Torres T.T."/>
            <person name="Ward R.J."/>
            <person name="Monesi N."/>
        </authorList>
    </citation>
    <scope>NUCLEOTIDE SEQUENCE</scope>
    <source>
        <strain evidence="1">HSMRA1968</strain>
        <tissue evidence="1">Whole embryos</tissue>
    </source>
</reference>
<name>A0A9Q0S2G0_9DIPT</name>